<dbReference type="InterPro" id="IPR043502">
    <property type="entry name" value="DNA/RNA_pol_sf"/>
</dbReference>
<gene>
    <name evidence="2" type="ORF">PC117_g12721</name>
</gene>
<dbReference type="VEuPathDB" id="FungiDB:PC110_g6734"/>
<sequence length="447" mass="50707">MKSNEASEWVKAMDAELHAHTDNGSWTLIRRNPDARPIGCRWVFAKKRDQHGRVARYKARLVAKGFKQKFGVDFFETYSPVANMNSIRVVLSVVVAKTDLKEGVYMEVPYGIKNAENMMCQLNKAIYGLKQAGRERMVQDDPRGVHEDRVPQLRADQCVYVKGKKDKYVYVCLYVDDMIIAVKNTTEINEVKTALKSAFKMKELGEAKFILGMKIDHNRTAGSLMIKQTRYVDDVVKRFNQEHSKTVLSRFLDNPGQQHWKAAIRVLRYLKSTKEYGIIYDANNGKVKLEAFTDADWGSNLDDRRSVSGIMVLIGGAPVVFKSKYQCTVALSSAEAEYMALSLCTQEVLWARAMLKDLGHGEVEATQVWEDNQGAIALASNAVYNARTKHVDIRHHFILENVAKEVIKVDYVGTEDQLADMLMKGLGTKRLKYLLEASRIRTKAAQH</sequence>
<protein>
    <recommendedName>
        <fullName evidence="1">Reverse transcriptase Ty1/copia-type domain-containing protein</fullName>
    </recommendedName>
</protein>
<feature type="domain" description="Reverse transcriptase Ty1/copia-type" evidence="1">
    <location>
        <begin position="24"/>
        <end position="247"/>
    </location>
</feature>
<dbReference type="Proteomes" id="UP000736787">
    <property type="component" value="Unassembled WGS sequence"/>
</dbReference>
<organism evidence="2 3">
    <name type="scientific">Phytophthora cactorum</name>
    <dbReference type="NCBI Taxonomy" id="29920"/>
    <lineage>
        <taxon>Eukaryota</taxon>
        <taxon>Sar</taxon>
        <taxon>Stramenopiles</taxon>
        <taxon>Oomycota</taxon>
        <taxon>Peronosporomycetes</taxon>
        <taxon>Peronosporales</taxon>
        <taxon>Peronosporaceae</taxon>
        <taxon>Phytophthora</taxon>
    </lineage>
</organism>
<evidence type="ECO:0000313" key="3">
    <source>
        <dbReference type="Proteomes" id="UP000736787"/>
    </source>
</evidence>
<evidence type="ECO:0000259" key="1">
    <source>
        <dbReference type="Pfam" id="PF07727"/>
    </source>
</evidence>
<dbReference type="InterPro" id="IPR013103">
    <property type="entry name" value="RVT_2"/>
</dbReference>
<reference evidence="2" key="1">
    <citation type="submission" date="2018-10" db="EMBL/GenBank/DDBJ databases">
        <title>Effector identification in a new, highly contiguous assembly of the strawberry crown rot pathogen Phytophthora cactorum.</title>
        <authorList>
            <person name="Armitage A.D."/>
            <person name="Nellist C.F."/>
            <person name="Bates H."/>
            <person name="Vickerstaff R.J."/>
            <person name="Harrison R.J."/>
        </authorList>
    </citation>
    <scope>NUCLEOTIDE SEQUENCE</scope>
    <source>
        <strain evidence="2">4040</strain>
    </source>
</reference>
<comment type="caution">
    <text evidence="2">The sequence shown here is derived from an EMBL/GenBank/DDBJ whole genome shotgun (WGS) entry which is preliminary data.</text>
</comment>
<proteinExistence type="predicted"/>
<dbReference type="Pfam" id="PF07727">
    <property type="entry name" value="RVT_2"/>
    <property type="match status" value="1"/>
</dbReference>
<accession>A0A8T1D3L4</accession>
<dbReference type="PANTHER" id="PTHR11439">
    <property type="entry name" value="GAG-POL-RELATED RETROTRANSPOSON"/>
    <property type="match status" value="1"/>
</dbReference>
<evidence type="ECO:0000313" key="2">
    <source>
        <dbReference type="EMBL" id="KAG2934300.1"/>
    </source>
</evidence>
<dbReference type="CDD" id="cd09272">
    <property type="entry name" value="RNase_HI_RT_Ty1"/>
    <property type="match status" value="1"/>
</dbReference>
<dbReference type="SUPFAM" id="SSF56672">
    <property type="entry name" value="DNA/RNA polymerases"/>
    <property type="match status" value="1"/>
</dbReference>
<name>A0A8T1D3L4_9STRA</name>
<dbReference type="AlphaFoldDB" id="A0A8T1D3L4"/>
<dbReference type="EMBL" id="RCMK01000355">
    <property type="protein sequence ID" value="KAG2934300.1"/>
    <property type="molecule type" value="Genomic_DNA"/>
</dbReference>
<dbReference type="PANTHER" id="PTHR11439:SF440">
    <property type="entry name" value="INTEGRASE CATALYTIC DOMAIN-CONTAINING PROTEIN"/>
    <property type="match status" value="1"/>
</dbReference>